<dbReference type="GeneID" id="78398900"/>
<keyword evidence="2" id="KW-0812">Transmembrane</keyword>
<keyword evidence="2" id="KW-1133">Transmembrane helix</keyword>
<proteinExistence type="predicted"/>
<dbReference type="Proteomes" id="UP000043764">
    <property type="component" value="Unassembled WGS sequence"/>
</dbReference>
<feature type="transmembrane region" description="Helical" evidence="2">
    <location>
        <begin position="50"/>
        <end position="67"/>
    </location>
</feature>
<keyword evidence="4" id="KW-1185">Reference proteome</keyword>
<sequence>MFRIRSAAKDTAGQTTGKTKHHHKFITLVVAAAVAITGFTAAPARADEDVAKVLAGLAVLGIIGAIVNKADDNDNHHVSRPHHPHRPKPLPPRIARYDLPAQCVKYFPRYSQSRTLIGRGCLRKNYRYEHDLPSACRVTFWNGQRNRTGYRPECLTNRGYRITRR</sequence>
<protein>
    <submittedName>
        <fullName evidence="3">Uncharacterized protein</fullName>
    </submittedName>
</protein>
<evidence type="ECO:0000256" key="2">
    <source>
        <dbReference type="SAM" id="Phobius"/>
    </source>
</evidence>
<keyword evidence="2" id="KW-0472">Membrane</keyword>
<name>A0A0H5D5P5_9RHOB</name>
<accession>A0A0H5D5P5</accession>
<dbReference type="RefSeq" id="WP_050674173.1">
    <property type="nucleotide sequence ID" value="NZ_BSKQ01000001.1"/>
</dbReference>
<feature type="transmembrane region" description="Helical" evidence="2">
    <location>
        <begin position="25"/>
        <end position="44"/>
    </location>
</feature>
<evidence type="ECO:0000313" key="4">
    <source>
        <dbReference type="Proteomes" id="UP000043764"/>
    </source>
</evidence>
<evidence type="ECO:0000313" key="3">
    <source>
        <dbReference type="EMBL" id="CRL12512.1"/>
    </source>
</evidence>
<dbReference type="AlphaFoldDB" id="A0A0H5D5P5"/>
<organism evidence="3 4">
    <name type="scientific">Phaeobacter italicus</name>
    <dbReference type="NCBI Taxonomy" id="481446"/>
    <lineage>
        <taxon>Bacteria</taxon>
        <taxon>Pseudomonadati</taxon>
        <taxon>Pseudomonadota</taxon>
        <taxon>Alphaproteobacteria</taxon>
        <taxon>Rhodobacterales</taxon>
        <taxon>Roseobacteraceae</taxon>
        <taxon>Phaeobacter</taxon>
    </lineage>
</organism>
<feature type="region of interest" description="Disordered" evidence="1">
    <location>
        <begin position="73"/>
        <end position="92"/>
    </location>
</feature>
<dbReference type="STRING" id="481446.NIT7645_03320"/>
<evidence type="ECO:0000256" key="1">
    <source>
        <dbReference type="SAM" id="MobiDB-lite"/>
    </source>
</evidence>
<feature type="compositionally biased region" description="Basic residues" evidence="1">
    <location>
        <begin position="78"/>
        <end position="88"/>
    </location>
</feature>
<gene>
    <name evidence="3" type="ORF">NIT7321_03390</name>
</gene>
<dbReference type="EMBL" id="CVRL01000041">
    <property type="protein sequence ID" value="CRL12512.1"/>
    <property type="molecule type" value="Genomic_DNA"/>
</dbReference>
<reference evidence="4" key="1">
    <citation type="submission" date="2015-05" db="EMBL/GenBank/DDBJ databases">
        <authorList>
            <person name="Rodrigo-Torres Lidia"/>
            <person name="Arahal R.David."/>
        </authorList>
    </citation>
    <scope>NUCLEOTIDE SEQUENCE [LARGE SCALE GENOMIC DNA]</scope>
    <source>
        <strain evidence="4">CECT 7321</strain>
    </source>
</reference>